<dbReference type="PANTHER" id="PTHR36451:SF1">
    <property type="entry name" value="OMEGA-HYDROXY-BETA-DIHYDROMENAQUINONE-9 SULFOTRANSFERASE STF3"/>
    <property type="match status" value="1"/>
</dbReference>
<dbReference type="AlphaFoldDB" id="A0A1I5S8W2"/>
<dbReference type="OrthoDB" id="5432096at2"/>
<dbReference type="SUPFAM" id="SSF52540">
    <property type="entry name" value="P-loop containing nucleoside triphosphate hydrolases"/>
    <property type="match status" value="1"/>
</dbReference>
<organism evidence="1 2">
    <name type="scientific">Parafilimonas terrae</name>
    <dbReference type="NCBI Taxonomy" id="1465490"/>
    <lineage>
        <taxon>Bacteria</taxon>
        <taxon>Pseudomonadati</taxon>
        <taxon>Bacteroidota</taxon>
        <taxon>Chitinophagia</taxon>
        <taxon>Chitinophagales</taxon>
        <taxon>Chitinophagaceae</taxon>
        <taxon>Parafilimonas</taxon>
    </lineage>
</organism>
<evidence type="ECO:0000313" key="2">
    <source>
        <dbReference type="Proteomes" id="UP000199031"/>
    </source>
</evidence>
<dbReference type="InterPro" id="IPR027417">
    <property type="entry name" value="P-loop_NTPase"/>
</dbReference>
<reference evidence="1 2" key="1">
    <citation type="submission" date="2016-10" db="EMBL/GenBank/DDBJ databases">
        <authorList>
            <person name="de Groot N.N."/>
        </authorList>
    </citation>
    <scope>NUCLEOTIDE SEQUENCE [LARGE SCALE GENOMIC DNA]</scope>
    <source>
        <strain evidence="1 2">DSM 28286</strain>
    </source>
</reference>
<sequence length="304" mass="36311">MNDFLKQNSHLLEKPIIVFGTGRSGTTVISEIIFQHEDLAWHSNWQELFPKFAPINYLRRLFDNKYWRVIGMNTQNNKSFRNYILFRPIERYDFWEAVTGKRIDFSRNFLLNEKATPEEQEHIRTFFARIVKYQKRKRLAIKITGPARMEYLMSIFPDAQFINIQRDPVATIRSWMEIYWNEQITNQLWWQGAYTAAELKKAEELSSDKFLFAAFQYRKLMETTQQEIEKMHPDIYTTSYEDFVKDPKAFVKNLMDFAHLQPSKLVDTFMQKLSIANRNERKAVSENSEITPETKQQIMEIVNA</sequence>
<dbReference type="Proteomes" id="UP000199031">
    <property type="component" value="Unassembled WGS sequence"/>
</dbReference>
<evidence type="ECO:0000313" key="1">
    <source>
        <dbReference type="EMBL" id="SFP67151.1"/>
    </source>
</evidence>
<keyword evidence="2" id="KW-1185">Reference proteome</keyword>
<dbReference type="STRING" id="1465490.SAMN05444277_101643"/>
<protein>
    <submittedName>
        <fullName evidence="1">Sulfotransferase family protein</fullName>
    </submittedName>
</protein>
<keyword evidence="1" id="KW-0808">Transferase</keyword>
<accession>A0A1I5S8W2</accession>
<dbReference type="GO" id="GO:0016740">
    <property type="term" value="F:transferase activity"/>
    <property type="evidence" value="ECO:0007669"/>
    <property type="project" value="UniProtKB-KW"/>
</dbReference>
<name>A0A1I5S8W2_9BACT</name>
<proteinExistence type="predicted"/>
<dbReference type="PANTHER" id="PTHR36451">
    <property type="entry name" value="PAPS-DEPENDENT SULFOTRANSFERASE STF3"/>
    <property type="match status" value="1"/>
</dbReference>
<dbReference type="Pfam" id="PF13469">
    <property type="entry name" value="Sulfotransfer_3"/>
    <property type="match status" value="1"/>
</dbReference>
<dbReference type="InterPro" id="IPR052736">
    <property type="entry name" value="Stf3_sulfotransferase"/>
</dbReference>
<dbReference type="RefSeq" id="WP_090654394.1">
    <property type="nucleotide sequence ID" value="NZ_FOXQ01000001.1"/>
</dbReference>
<dbReference type="Gene3D" id="3.40.50.300">
    <property type="entry name" value="P-loop containing nucleotide triphosphate hydrolases"/>
    <property type="match status" value="1"/>
</dbReference>
<dbReference type="EMBL" id="FOXQ01000001">
    <property type="protein sequence ID" value="SFP67151.1"/>
    <property type="molecule type" value="Genomic_DNA"/>
</dbReference>
<gene>
    <name evidence="1" type="ORF">SAMN05444277_101643</name>
</gene>